<feature type="transmembrane region" description="Helical" evidence="1">
    <location>
        <begin position="64"/>
        <end position="82"/>
    </location>
</feature>
<sequence length="220" mass="23816">MGRLASLLLNWGPTLVCNVALPLMTYQVLTDRGMSEVSALAVSAVWPVVEVGVLWAVRRRIDEIGVLTLIVIALGVGSSLLLDDERLVLLKESAVTGLFGLVLLGSLLAPRPLMFYFGRKFATDGSPERVAWWDGLWRFGGFRRTQRTLTVVWGAVFLAEAAVRIELAEVLTVGATVAVSAVLPYAVTAGLVTWTILYSRRARRRAAEADPAALAEPARG</sequence>
<protein>
    <submittedName>
        <fullName evidence="2">Septation protein IspZ</fullName>
    </submittedName>
</protein>
<accession>A0ABY5ZDQ6</accession>
<keyword evidence="3" id="KW-1185">Reference proteome</keyword>
<dbReference type="Pfam" id="PF04279">
    <property type="entry name" value="IspA"/>
    <property type="match status" value="1"/>
</dbReference>
<reference evidence="2" key="1">
    <citation type="submission" date="2021-04" db="EMBL/GenBank/DDBJ databases">
        <title>Biosynthetic gene clusters of Dactylosporangioum roseum.</title>
        <authorList>
            <person name="Hartkoorn R.C."/>
            <person name="Beaudoing E."/>
            <person name="Hot D."/>
            <person name="Moureu S."/>
        </authorList>
    </citation>
    <scope>NUCLEOTIDE SEQUENCE</scope>
    <source>
        <strain evidence="2">NRRL B-16295</strain>
    </source>
</reference>
<organism evidence="2 3">
    <name type="scientific">Dactylosporangium roseum</name>
    <dbReference type="NCBI Taxonomy" id="47989"/>
    <lineage>
        <taxon>Bacteria</taxon>
        <taxon>Bacillati</taxon>
        <taxon>Actinomycetota</taxon>
        <taxon>Actinomycetes</taxon>
        <taxon>Micromonosporales</taxon>
        <taxon>Micromonosporaceae</taxon>
        <taxon>Dactylosporangium</taxon>
    </lineage>
</organism>
<gene>
    <name evidence="2" type="ORF">Drose_12100</name>
</gene>
<feature type="transmembrane region" description="Helical" evidence="1">
    <location>
        <begin position="94"/>
        <end position="110"/>
    </location>
</feature>
<evidence type="ECO:0000313" key="3">
    <source>
        <dbReference type="Proteomes" id="UP001058271"/>
    </source>
</evidence>
<feature type="transmembrane region" description="Helical" evidence="1">
    <location>
        <begin position="171"/>
        <end position="197"/>
    </location>
</feature>
<dbReference type="RefSeq" id="WP_260728283.1">
    <property type="nucleotide sequence ID" value="NZ_BAAABS010000041.1"/>
</dbReference>
<proteinExistence type="predicted"/>
<evidence type="ECO:0000313" key="2">
    <source>
        <dbReference type="EMBL" id="UWZ38892.1"/>
    </source>
</evidence>
<keyword evidence="1" id="KW-0812">Transmembrane</keyword>
<evidence type="ECO:0000256" key="1">
    <source>
        <dbReference type="SAM" id="Phobius"/>
    </source>
</evidence>
<dbReference type="Proteomes" id="UP001058271">
    <property type="component" value="Chromosome"/>
</dbReference>
<dbReference type="NCBIfam" id="NF041646">
    <property type="entry name" value="VC0807_fam"/>
    <property type="match status" value="1"/>
</dbReference>
<dbReference type="InterPro" id="IPR006008">
    <property type="entry name" value="YciB"/>
</dbReference>
<feature type="transmembrane region" description="Helical" evidence="1">
    <location>
        <begin position="37"/>
        <end position="57"/>
    </location>
</feature>
<feature type="transmembrane region" description="Helical" evidence="1">
    <location>
        <begin position="7"/>
        <end position="25"/>
    </location>
</feature>
<dbReference type="EMBL" id="CP073721">
    <property type="protein sequence ID" value="UWZ38892.1"/>
    <property type="molecule type" value="Genomic_DNA"/>
</dbReference>
<keyword evidence="1" id="KW-1133">Transmembrane helix</keyword>
<name>A0ABY5ZDQ6_9ACTN</name>
<keyword evidence="1" id="KW-0472">Membrane</keyword>
<feature type="transmembrane region" description="Helical" evidence="1">
    <location>
        <begin position="148"/>
        <end position="165"/>
    </location>
</feature>